<feature type="compositionally biased region" description="Low complexity" evidence="1">
    <location>
        <begin position="26"/>
        <end position="37"/>
    </location>
</feature>
<evidence type="ECO:0000313" key="2">
    <source>
        <dbReference type="EMBL" id="CAG8786633.1"/>
    </source>
</evidence>
<protein>
    <submittedName>
        <fullName evidence="2">5587_t:CDS:1</fullName>
    </submittedName>
</protein>
<feature type="region of interest" description="Disordered" evidence="1">
    <location>
        <begin position="97"/>
        <end position="143"/>
    </location>
</feature>
<evidence type="ECO:0000313" key="3">
    <source>
        <dbReference type="Proteomes" id="UP000789342"/>
    </source>
</evidence>
<gene>
    <name evidence="2" type="ORF">AMORRO_LOCUS17784</name>
</gene>
<organism evidence="2 3">
    <name type="scientific">Acaulospora morrowiae</name>
    <dbReference type="NCBI Taxonomy" id="94023"/>
    <lineage>
        <taxon>Eukaryota</taxon>
        <taxon>Fungi</taxon>
        <taxon>Fungi incertae sedis</taxon>
        <taxon>Mucoromycota</taxon>
        <taxon>Glomeromycotina</taxon>
        <taxon>Glomeromycetes</taxon>
        <taxon>Diversisporales</taxon>
        <taxon>Acaulosporaceae</taxon>
        <taxon>Acaulospora</taxon>
    </lineage>
</organism>
<reference evidence="2" key="1">
    <citation type="submission" date="2021-06" db="EMBL/GenBank/DDBJ databases">
        <authorList>
            <person name="Kallberg Y."/>
            <person name="Tangrot J."/>
            <person name="Rosling A."/>
        </authorList>
    </citation>
    <scope>NUCLEOTIDE SEQUENCE</scope>
    <source>
        <strain evidence="2">CL551</strain>
    </source>
</reference>
<accession>A0A9N9JKL2</accession>
<feature type="compositionally biased region" description="Polar residues" evidence="1">
    <location>
        <begin position="97"/>
        <end position="123"/>
    </location>
</feature>
<comment type="caution">
    <text evidence="2">The sequence shown here is derived from an EMBL/GenBank/DDBJ whole genome shotgun (WGS) entry which is preliminary data.</text>
</comment>
<evidence type="ECO:0000256" key="1">
    <source>
        <dbReference type="SAM" id="MobiDB-lite"/>
    </source>
</evidence>
<dbReference type="EMBL" id="CAJVPV010057289">
    <property type="protein sequence ID" value="CAG8786633.1"/>
    <property type="molecule type" value="Genomic_DNA"/>
</dbReference>
<name>A0A9N9JKL2_9GLOM</name>
<dbReference type="AlphaFoldDB" id="A0A9N9JKL2"/>
<keyword evidence="3" id="KW-1185">Reference proteome</keyword>
<dbReference type="Proteomes" id="UP000789342">
    <property type="component" value="Unassembled WGS sequence"/>
</dbReference>
<feature type="non-terminal residue" evidence="2">
    <location>
        <position position="184"/>
    </location>
</feature>
<proteinExistence type="predicted"/>
<feature type="region of interest" description="Disordered" evidence="1">
    <location>
        <begin position="23"/>
        <end position="51"/>
    </location>
</feature>
<sequence length="184" mass="19930">LALTSGAIFTAGVGYVFARSPKQKNSSRSSLSSTISSICTPESKKSPPFSPSALKISFQKFKLFRSKKRQKPSVISDPLVTDDDASSIYSDTASTYTMTSSAPNLPGTLSPNLESLASSTNGASLPIPSIPKQKHRRGLSMPPLDSNNNVLLYHHQRPSECWDDEFPLEEDLVVPDSLKEAQLS</sequence>
<feature type="non-terminal residue" evidence="2">
    <location>
        <position position="1"/>
    </location>
</feature>